<feature type="domain" description="CobN/magnesium chelatase" evidence="4">
    <location>
        <begin position="130"/>
        <end position="1178"/>
    </location>
</feature>
<reference evidence="5" key="1">
    <citation type="submission" date="2023-03" db="EMBL/GenBank/DDBJ databases">
        <title>Andean soil-derived lignocellulolytic bacterial consortium as a source of novel taxa and putative plastic-active enzymes.</title>
        <authorList>
            <person name="Diaz-Garcia L."/>
            <person name="Chuvochina M."/>
            <person name="Feuerriegel G."/>
            <person name="Bunk B."/>
            <person name="Sproer C."/>
            <person name="Streit W.R."/>
            <person name="Rodriguez L.M."/>
            <person name="Overmann J."/>
            <person name="Jimenez D.J."/>
        </authorList>
    </citation>
    <scope>NUCLEOTIDE SEQUENCE</scope>
    <source>
        <strain evidence="5">MAG 833</strain>
    </source>
</reference>
<dbReference type="PANTHER" id="PTHR44119">
    <property type="entry name" value="MAGNESIUM-CHELATASE SUBUNIT CHLH, CHLOROPLASTIC"/>
    <property type="match status" value="1"/>
</dbReference>
<evidence type="ECO:0000259" key="4">
    <source>
        <dbReference type="Pfam" id="PF02514"/>
    </source>
</evidence>
<keyword evidence="2" id="KW-0472">Membrane</keyword>
<dbReference type="InterPro" id="IPR003672">
    <property type="entry name" value="CobN/Mg_chltase"/>
</dbReference>
<evidence type="ECO:0000256" key="2">
    <source>
        <dbReference type="SAM" id="Phobius"/>
    </source>
</evidence>
<dbReference type="GO" id="GO:0051116">
    <property type="term" value="F:cobaltochelatase activity"/>
    <property type="evidence" value="ECO:0007669"/>
    <property type="project" value="UniProtKB-EC"/>
</dbReference>
<evidence type="ECO:0000256" key="3">
    <source>
        <dbReference type="SAM" id="SignalP"/>
    </source>
</evidence>
<dbReference type="Proteomes" id="UP001213664">
    <property type="component" value="Chromosome"/>
</dbReference>
<name>A0AAJ5WXQ3_9CAUL</name>
<gene>
    <name evidence="5" type="primary">cobN</name>
    <name evidence="5" type="ORF">P0Y50_07930</name>
</gene>
<dbReference type="NCBIfam" id="NF004644">
    <property type="entry name" value="PRK05989.2-2"/>
    <property type="match status" value="1"/>
</dbReference>
<dbReference type="PANTHER" id="PTHR44119:SF4">
    <property type="entry name" value="AEROBIC COBALTOCHELATASE SUBUNIT COBN"/>
    <property type="match status" value="1"/>
</dbReference>
<feature type="signal peptide" evidence="3">
    <location>
        <begin position="1"/>
        <end position="24"/>
    </location>
</feature>
<evidence type="ECO:0000313" key="5">
    <source>
        <dbReference type="EMBL" id="WEK38483.1"/>
    </source>
</evidence>
<feature type="transmembrane region" description="Helical" evidence="2">
    <location>
        <begin position="1255"/>
        <end position="1274"/>
    </location>
</feature>
<keyword evidence="2" id="KW-1133">Transmembrane helix</keyword>
<keyword evidence="5" id="KW-0436">Ligase</keyword>
<keyword evidence="2" id="KW-0812">Transmembrane</keyword>
<sequence length="1283" mass="136735">MKRLVHALLLAVLGVMAVGGAAIAQSAPTVKVQVIGSDFVLPAKYERLAAFAGSEGVTVRGSSVSAPPPSAIWGDADLIILDTPRPADAEAVEARIGEALRAQDRPWVRIGGGPPAFGGLSPEVARRIAAYYAAGGRRNFTALFAYLKQWKTGGDLSAVPPPAPLGAVGYYHPAAPTYAPDAFTAWRTTRPDRPRAAILISSSTIADDDTGVVDALIAALDAHGVDGVAVWFDQRLPRGLIEAVRPLNPDLLINTQHIVAGGVIRDQLVELDVPAVMTFSYREGDAAAWRAASAGLNSRSAAALMAPAETWGMSDPMIVSAVDRGALVPIPEQIEAVAARAARQVALRRTPNAEKRLALMFWNHPGGEANISASNLNVPRSLEAMSTDLNAAGYAVPPLAEARWIEAARAMLGAFYRHETLDDLSAQGLVATLPVARYRAWLDALPAASRDPILARWGDPARHWAVRTVNGEPVFLIPAFQDGALTVMPQPPRAARVGEAYHDTAVPPDHLYLAAYLWVREVSGADALIHLGTHGTQEFLPGKDRGLSVADDAFLALGDLPVIYPYIQDNVGEATQAKRRGRAVTVSHQTPPFAPAGLNDELKTLHDLIHQYLLVDEGAVRDAVGDQILSLAAQRHIDADMGWTPARARADLPVFLGELHDYLHQVGGAPTPMGLHTFGRPASPDHRLTTVLQQLGRPFFDALGEDDTETMARDEAGLRSSRAFTILKSYLRDGLPIETAEAPMREPLTRARLLDQRLAETGETEGLLQALAGRFVRPGEGGDPIRNPDAVGGRNLYAFEPDKMPAPAAYAAAAGALKTLADAYADDHQGRPLTKLAITLWSSETIRTLGLPEGEILQALGLRPRWDDGGRVVALDIIPAAELGRPRIDVVVHATGVYRDQFDGFLRLLADAVDRIVALDEPNDPVAENSRIAARRLMAEGVEAETATTLGRARIFSNAPGDYGSGLPDAVRDTAGWDDPAALADPFLDRLGYVYGAGRWGAKVQGADVFAAQLAGVQAAALSRSSNLHGVLSTDHPFEYLGGLSLAIRRAGGTAPSLYITDARAGAPTTVAARDFLAAEMRSRYLNRSWIKAMQAEGYAGTLAVVDLADNLFGWQATAPGMVRPDQWQALHDVYVRDERGLGVRDWFAANNPSAERQVLNRLKDAIGKGFWTPDDQTRRELDARLAQIGAPAPRAAAAGFGRGGLTAQAAATAPDTGSAPTTAQAAPPAAPNRIRGQVLERITPPAPPASPAPWGGLILVLVFLAGGASRLFFRRKFAHAST</sequence>
<proteinExistence type="predicted"/>
<organism evidence="5 6">
    <name type="scientific">Candidatus Brevundimonas colombiensis</name>
    <dbReference type="NCBI Taxonomy" id="3121376"/>
    <lineage>
        <taxon>Bacteria</taxon>
        <taxon>Pseudomonadati</taxon>
        <taxon>Pseudomonadota</taxon>
        <taxon>Alphaproteobacteria</taxon>
        <taxon>Caulobacterales</taxon>
        <taxon>Caulobacteraceae</taxon>
        <taxon>Brevundimonas</taxon>
    </lineage>
</organism>
<dbReference type="CDD" id="cd10150">
    <property type="entry name" value="CobN_like"/>
    <property type="match status" value="1"/>
</dbReference>
<keyword evidence="3" id="KW-0732">Signal</keyword>
<evidence type="ECO:0000313" key="6">
    <source>
        <dbReference type="Proteomes" id="UP001213664"/>
    </source>
</evidence>
<protein>
    <submittedName>
        <fullName evidence="5">Cobaltochelatase subunit CobN</fullName>
        <ecNumber evidence="5">6.6.1.2</ecNumber>
    </submittedName>
</protein>
<dbReference type="EC" id="6.6.1.2" evidence="5"/>
<feature type="region of interest" description="Disordered" evidence="1">
    <location>
        <begin position="1208"/>
        <end position="1231"/>
    </location>
</feature>
<accession>A0AAJ5WXQ3</accession>
<feature type="chain" id="PRO_5042598322" evidence="3">
    <location>
        <begin position="25"/>
        <end position="1283"/>
    </location>
</feature>
<dbReference type="EMBL" id="CP119326">
    <property type="protein sequence ID" value="WEK38483.1"/>
    <property type="molecule type" value="Genomic_DNA"/>
</dbReference>
<evidence type="ECO:0000256" key="1">
    <source>
        <dbReference type="SAM" id="MobiDB-lite"/>
    </source>
</evidence>
<dbReference type="Pfam" id="PF02514">
    <property type="entry name" value="CobN-Mg_chel"/>
    <property type="match status" value="1"/>
</dbReference>